<accession>A0A3G8FVN0</accession>
<organism evidence="2 3">
    <name type="scientific">Gordonia phage Maridalia</name>
    <dbReference type="NCBI Taxonomy" id="2488957"/>
    <lineage>
        <taxon>Viruses</taxon>
        <taxon>Duplodnaviria</taxon>
        <taxon>Heunggongvirae</taxon>
        <taxon>Uroviricota</taxon>
        <taxon>Caudoviricetes</taxon>
        <taxon>Nymbaxtervirinae</taxon>
        <taxon>Nymphadoravirus</taxon>
        <taxon>Nymphadoravirus maridalia</taxon>
    </lineage>
</organism>
<evidence type="ECO:0000259" key="1">
    <source>
        <dbReference type="Pfam" id="PF24009"/>
    </source>
</evidence>
<dbReference type="InterPro" id="IPR055747">
    <property type="entry name" value="DUF7323"/>
</dbReference>
<proteinExistence type="predicted"/>
<feature type="domain" description="DUF7323" evidence="1">
    <location>
        <begin position="1"/>
        <end position="52"/>
    </location>
</feature>
<dbReference type="EMBL" id="MK112547">
    <property type="protein sequence ID" value="AZF98786.1"/>
    <property type="molecule type" value="Genomic_DNA"/>
</dbReference>
<protein>
    <recommendedName>
        <fullName evidence="1">DUF7323 domain-containing protein</fullName>
    </recommendedName>
</protein>
<evidence type="ECO:0000313" key="2">
    <source>
        <dbReference type="EMBL" id="AZF98786.1"/>
    </source>
</evidence>
<dbReference type="Pfam" id="PF24009">
    <property type="entry name" value="DUF7323"/>
    <property type="match status" value="1"/>
</dbReference>
<dbReference type="Proteomes" id="UP000268552">
    <property type="component" value="Genome"/>
</dbReference>
<evidence type="ECO:0000313" key="3">
    <source>
        <dbReference type="Proteomes" id="UP000268552"/>
    </source>
</evidence>
<keyword evidence="3" id="KW-1185">Reference proteome</keyword>
<dbReference type="GeneID" id="77928988"/>
<sequence length="52" mass="5652">MTAAAWRPARFVKYPVVGVEGYFGQRAHIVVEVPDLGPAITSANLDEIEVLP</sequence>
<gene>
    <name evidence="2" type="primary">47</name>
    <name evidence="2" type="ORF">SEA_MARIDALIA_47</name>
</gene>
<name>A0A3G8FVN0_9CAUD</name>
<dbReference type="RefSeq" id="YP_010653157.1">
    <property type="nucleotide sequence ID" value="NC_070794.1"/>
</dbReference>
<reference evidence="2 3" key="1">
    <citation type="submission" date="2018-10" db="EMBL/GenBank/DDBJ databases">
        <authorList>
            <person name="Washington J.M."/>
            <person name="Garlena R.A."/>
            <person name="Russell D.A."/>
            <person name="Pope W.H."/>
            <person name="Jacobs-Sera D."/>
            <person name="Hatfull G.F."/>
        </authorList>
    </citation>
    <scope>NUCLEOTIDE SEQUENCE [LARGE SCALE GENOMIC DNA]</scope>
</reference>
<dbReference type="KEGG" id="vg:77928988"/>